<dbReference type="InterPro" id="IPR036890">
    <property type="entry name" value="HATPase_C_sf"/>
</dbReference>
<evidence type="ECO:0000256" key="5">
    <source>
        <dbReference type="ARBA" id="ARBA00022692"/>
    </source>
</evidence>
<name>A0A0S7BSH0_9BACT</name>
<dbReference type="Pfam" id="PF00512">
    <property type="entry name" value="HisKA"/>
    <property type="match status" value="1"/>
</dbReference>
<comment type="catalytic activity">
    <reaction evidence="1">
        <text>ATP + protein L-histidine = ADP + protein N-phospho-L-histidine.</text>
        <dbReference type="EC" id="2.7.13.3"/>
    </reaction>
</comment>
<keyword evidence="7 8" id="KW-1133">Transmembrane helix</keyword>
<dbReference type="GO" id="GO:0005886">
    <property type="term" value="C:plasma membrane"/>
    <property type="evidence" value="ECO:0007669"/>
    <property type="project" value="TreeGrafter"/>
</dbReference>
<evidence type="ECO:0000256" key="7">
    <source>
        <dbReference type="ARBA" id="ARBA00022989"/>
    </source>
</evidence>
<keyword evidence="8" id="KW-0472">Membrane</keyword>
<evidence type="ECO:0000256" key="6">
    <source>
        <dbReference type="ARBA" id="ARBA00022777"/>
    </source>
</evidence>
<dbReference type="EMBL" id="DF968182">
    <property type="protein sequence ID" value="GAP43373.1"/>
    <property type="molecule type" value="Genomic_DNA"/>
</dbReference>
<dbReference type="InterPro" id="IPR003594">
    <property type="entry name" value="HATPase_dom"/>
</dbReference>
<evidence type="ECO:0000256" key="2">
    <source>
        <dbReference type="ARBA" id="ARBA00012438"/>
    </source>
</evidence>
<evidence type="ECO:0000259" key="9">
    <source>
        <dbReference type="PROSITE" id="PS50109"/>
    </source>
</evidence>
<dbReference type="SMART" id="SM00387">
    <property type="entry name" value="HATPase_c"/>
    <property type="match status" value="1"/>
</dbReference>
<keyword evidence="5 8" id="KW-0812">Transmembrane</keyword>
<dbReference type="PANTHER" id="PTHR45436">
    <property type="entry name" value="SENSOR HISTIDINE KINASE YKOH"/>
    <property type="match status" value="1"/>
</dbReference>
<dbReference type="OrthoDB" id="1522504at2"/>
<dbReference type="SUPFAM" id="SSF47384">
    <property type="entry name" value="Homodimeric domain of signal transducing histidine kinase"/>
    <property type="match status" value="1"/>
</dbReference>
<accession>A0A0S7BSH0</accession>
<dbReference type="STRING" id="1678841.TBC1_111526"/>
<feature type="domain" description="Histidine kinase" evidence="9">
    <location>
        <begin position="220"/>
        <end position="421"/>
    </location>
</feature>
<evidence type="ECO:0000256" key="1">
    <source>
        <dbReference type="ARBA" id="ARBA00000085"/>
    </source>
</evidence>
<dbReference type="GO" id="GO:0000155">
    <property type="term" value="F:phosphorelay sensor kinase activity"/>
    <property type="evidence" value="ECO:0007669"/>
    <property type="project" value="InterPro"/>
</dbReference>
<dbReference type="InterPro" id="IPR005467">
    <property type="entry name" value="His_kinase_dom"/>
</dbReference>
<protein>
    <recommendedName>
        <fullName evidence="2">histidine kinase</fullName>
        <ecNumber evidence="2">2.7.13.3</ecNumber>
    </recommendedName>
</protein>
<reference evidence="10" key="1">
    <citation type="journal article" date="2015" name="Genome Announc.">
        <title>Draft Genome Sequence of Bacteroidales Strain TBC1, a Novel Isolate from a Methanogenic Wastewater Treatment System.</title>
        <authorList>
            <person name="Tourlousse D.M."/>
            <person name="Matsuura N."/>
            <person name="Sun L."/>
            <person name="Toyonaga M."/>
            <person name="Kuroda K."/>
            <person name="Ohashi A."/>
            <person name="Cruz R."/>
            <person name="Yamaguchi T."/>
            <person name="Sekiguchi Y."/>
        </authorList>
    </citation>
    <scope>NUCLEOTIDE SEQUENCE [LARGE SCALE GENOMIC DNA]</scope>
    <source>
        <strain evidence="10">TBC1</strain>
    </source>
</reference>
<gene>
    <name evidence="10" type="ORF">TBC1_111526</name>
</gene>
<dbReference type="PATRIC" id="fig|1678841.3.peg.1706"/>
<dbReference type="InterPro" id="IPR003661">
    <property type="entry name" value="HisK_dim/P_dom"/>
</dbReference>
<dbReference type="InterPro" id="IPR036097">
    <property type="entry name" value="HisK_dim/P_sf"/>
</dbReference>
<dbReference type="PROSITE" id="PS50109">
    <property type="entry name" value="HIS_KIN"/>
    <property type="match status" value="1"/>
</dbReference>
<evidence type="ECO:0000256" key="8">
    <source>
        <dbReference type="SAM" id="Phobius"/>
    </source>
</evidence>
<dbReference type="PANTHER" id="PTHR45436:SF5">
    <property type="entry name" value="SENSOR HISTIDINE KINASE TRCS"/>
    <property type="match status" value="1"/>
</dbReference>
<dbReference type="Gene3D" id="1.10.287.130">
    <property type="match status" value="1"/>
</dbReference>
<keyword evidence="6 10" id="KW-0418">Kinase</keyword>
<evidence type="ECO:0000313" key="10">
    <source>
        <dbReference type="EMBL" id="GAP43373.1"/>
    </source>
</evidence>
<evidence type="ECO:0000313" key="11">
    <source>
        <dbReference type="Proteomes" id="UP000053091"/>
    </source>
</evidence>
<evidence type="ECO:0000256" key="3">
    <source>
        <dbReference type="ARBA" id="ARBA00022553"/>
    </source>
</evidence>
<dbReference type="Proteomes" id="UP000053091">
    <property type="component" value="Unassembled WGS sequence"/>
</dbReference>
<evidence type="ECO:0000256" key="4">
    <source>
        <dbReference type="ARBA" id="ARBA00022679"/>
    </source>
</evidence>
<organism evidence="10">
    <name type="scientific">Lentimicrobium saccharophilum</name>
    <dbReference type="NCBI Taxonomy" id="1678841"/>
    <lineage>
        <taxon>Bacteria</taxon>
        <taxon>Pseudomonadati</taxon>
        <taxon>Bacteroidota</taxon>
        <taxon>Bacteroidia</taxon>
        <taxon>Bacteroidales</taxon>
        <taxon>Lentimicrobiaceae</taxon>
        <taxon>Lentimicrobium</taxon>
    </lineage>
</organism>
<proteinExistence type="predicted"/>
<dbReference type="Gene3D" id="3.30.565.10">
    <property type="entry name" value="Histidine kinase-like ATPase, C-terminal domain"/>
    <property type="match status" value="1"/>
</dbReference>
<dbReference type="SUPFAM" id="SSF55874">
    <property type="entry name" value="ATPase domain of HSP90 chaperone/DNA topoisomerase II/histidine kinase"/>
    <property type="match status" value="1"/>
</dbReference>
<dbReference type="Pfam" id="PF02518">
    <property type="entry name" value="HATPase_c"/>
    <property type="match status" value="1"/>
</dbReference>
<dbReference type="EC" id="2.7.13.3" evidence="2"/>
<feature type="transmembrane region" description="Helical" evidence="8">
    <location>
        <begin position="12"/>
        <end position="32"/>
    </location>
</feature>
<dbReference type="SMART" id="SM00388">
    <property type="entry name" value="HisKA"/>
    <property type="match status" value="1"/>
</dbReference>
<dbReference type="RefSeq" id="WP_062040347.1">
    <property type="nucleotide sequence ID" value="NZ_DF968182.1"/>
</dbReference>
<dbReference type="InterPro" id="IPR050428">
    <property type="entry name" value="TCS_sensor_his_kinase"/>
</dbReference>
<keyword evidence="3" id="KW-0597">Phosphoprotein</keyword>
<keyword evidence="11" id="KW-1185">Reference proteome</keyword>
<sequence length="421" mass="49065">MTKKLLNTTSKSYLLFTIILIVIAAPAFYYVIQNLYLEDIDEGLELHKDEFLKYSSIQLKEADISIWNRYNRDIKILENQSAKSDTYFYKNYYDSLSEENEPFRELYTPISIEGKPYTLSVRANMVESEDLIISIFIIFIFLLSFLLLGLFFINKRLSAKLWKPFYLTLEKIEMFEIDKTNQPQLTKTNIEEFNRLNQSIEKLIEKNTTIYRNQREFVENAAHELQTPLAVFQAKIDTLIQRSDVSEEQSVILCSLNESVSRLNRLNKNLLLLSKIENEIYSSIEPICINEIIEKQLVFFTEQALSKGISLKTELSKRLIIQSNQTLAEILISNLFMNAIKHNIKNGQVWIKLTENSIVFSNTGIPQSLNREKLFLRFSKTNPLEKGNGLGLAIVKKITEINQWSVFYSFTENIHSFSLIF</sequence>
<dbReference type="CDD" id="cd00082">
    <property type="entry name" value="HisKA"/>
    <property type="match status" value="1"/>
</dbReference>
<dbReference type="AlphaFoldDB" id="A0A0S7BSH0"/>
<keyword evidence="4" id="KW-0808">Transferase</keyword>
<feature type="transmembrane region" description="Helical" evidence="8">
    <location>
        <begin position="131"/>
        <end position="153"/>
    </location>
</feature>